<dbReference type="GeneID" id="94829965"/>
<reference evidence="2" key="1">
    <citation type="submission" date="2016-10" db="EMBL/GenBank/DDBJ databases">
        <authorList>
            <person name="Benchimol M."/>
            <person name="Almeida L.G."/>
            <person name="Vasconcelos A.T."/>
            <person name="Perreira-Neves A."/>
            <person name="Rosa I.A."/>
            <person name="Tasca T."/>
            <person name="Bogo M.R."/>
            <person name="de Souza W."/>
        </authorList>
    </citation>
    <scope>NUCLEOTIDE SEQUENCE [LARGE SCALE GENOMIC DNA]</scope>
    <source>
        <strain evidence="2">K</strain>
    </source>
</reference>
<sequence>MFSAGDTKYKIKKNLFKLIRDFGGVPITDNTKKAAKEEKVVTQIKNIEIEDNWNWKEFILEKKKKGHKKKKPVVDKQRLVYVAQKAASAINTKKETMEEILNVMDEQIQNSVQFERNAYKRVDDLNFEFKNMTKEKNRVVAIYNQKRQEYLKIHKENDNRDIVKRDEKIGFDDDVDFTIEILESEIEAAQKEIEYLKTAFEDISDLDEDDDEDEDENEEEEIEEEEAEEDRNDEDDQNIPKNKRKMNPKDDIEDVLAKEKELEHEGNEEIVAVDDDEDEEEVIEIEEEEEEFLED</sequence>
<evidence type="ECO:0000256" key="1">
    <source>
        <dbReference type="SAM" id="MobiDB-lite"/>
    </source>
</evidence>
<organism evidence="2 3">
    <name type="scientific">Tritrichomonas foetus</name>
    <dbReference type="NCBI Taxonomy" id="1144522"/>
    <lineage>
        <taxon>Eukaryota</taxon>
        <taxon>Metamonada</taxon>
        <taxon>Parabasalia</taxon>
        <taxon>Tritrichomonadida</taxon>
        <taxon>Tritrichomonadidae</taxon>
        <taxon>Tritrichomonas</taxon>
    </lineage>
</organism>
<feature type="compositionally biased region" description="Basic and acidic residues" evidence="1">
    <location>
        <begin position="247"/>
        <end position="267"/>
    </location>
</feature>
<dbReference type="AlphaFoldDB" id="A0A1J4JC18"/>
<evidence type="ECO:0000313" key="2">
    <source>
        <dbReference type="EMBL" id="OHS96201.1"/>
    </source>
</evidence>
<dbReference type="Proteomes" id="UP000179807">
    <property type="component" value="Unassembled WGS sequence"/>
</dbReference>
<protein>
    <submittedName>
        <fullName evidence="2">Uncharacterized protein</fullName>
    </submittedName>
</protein>
<feature type="compositionally biased region" description="Acidic residues" evidence="1">
    <location>
        <begin position="202"/>
        <end position="237"/>
    </location>
</feature>
<dbReference type="VEuPathDB" id="TrichDB:TRFO_10146"/>
<feature type="compositionally biased region" description="Acidic residues" evidence="1">
    <location>
        <begin position="268"/>
        <end position="295"/>
    </location>
</feature>
<comment type="caution">
    <text evidence="2">The sequence shown here is derived from an EMBL/GenBank/DDBJ whole genome shotgun (WGS) entry which is preliminary data.</text>
</comment>
<name>A0A1J4JC18_9EUKA</name>
<feature type="region of interest" description="Disordered" evidence="1">
    <location>
        <begin position="202"/>
        <end position="295"/>
    </location>
</feature>
<dbReference type="EMBL" id="MLAK01001193">
    <property type="protein sequence ID" value="OHS96201.1"/>
    <property type="molecule type" value="Genomic_DNA"/>
</dbReference>
<gene>
    <name evidence="2" type="ORF">TRFO_10146</name>
</gene>
<keyword evidence="3" id="KW-1185">Reference proteome</keyword>
<proteinExistence type="predicted"/>
<evidence type="ECO:0000313" key="3">
    <source>
        <dbReference type="Proteomes" id="UP000179807"/>
    </source>
</evidence>
<dbReference type="RefSeq" id="XP_068349338.1">
    <property type="nucleotide sequence ID" value="XM_068495261.1"/>
</dbReference>
<accession>A0A1J4JC18</accession>